<organism evidence="1">
    <name type="scientific">Xenopus laevis</name>
    <name type="common">African clawed frog</name>
    <dbReference type="NCBI Taxonomy" id="8355"/>
    <lineage>
        <taxon>Eukaryota</taxon>
        <taxon>Metazoa</taxon>
        <taxon>Chordata</taxon>
        <taxon>Craniata</taxon>
        <taxon>Vertebrata</taxon>
        <taxon>Euteleostomi</taxon>
        <taxon>Amphibia</taxon>
        <taxon>Batrachia</taxon>
        <taxon>Anura</taxon>
        <taxon>Pipoidea</taxon>
        <taxon>Pipidae</taxon>
        <taxon>Xenopodinae</taxon>
        <taxon>Xenopus</taxon>
        <taxon>Xenopus</taxon>
    </lineage>
</organism>
<dbReference type="AlphaFoldDB" id="A0A974BNG4"/>
<dbReference type="InterPro" id="IPR035901">
    <property type="entry name" value="GIY-YIG_endonuc_sf"/>
</dbReference>
<dbReference type="Proteomes" id="UP000694892">
    <property type="component" value="Unassembled WGS sequence"/>
</dbReference>
<dbReference type="EMBL" id="KV522158">
    <property type="protein sequence ID" value="OCT55194.1"/>
    <property type="molecule type" value="Genomic_DNA"/>
</dbReference>
<gene>
    <name evidence="1" type="ORF">XELAEV_18003924mg</name>
</gene>
<sequence>MMKVSKKLKSTVTGKEFDIKGYINCNTTFVIYLITCLKCHKQYVGCTSRKLKVRAREHMSQIRNPRTVE</sequence>
<evidence type="ECO:0000313" key="1">
    <source>
        <dbReference type="EMBL" id="OCT55194.1"/>
    </source>
</evidence>
<protein>
    <recommendedName>
        <fullName evidence="2">GIY-YIG domain-containing protein</fullName>
    </recommendedName>
</protein>
<accession>A0A974BNG4</accession>
<reference evidence="1" key="1">
    <citation type="submission" date="2016-05" db="EMBL/GenBank/DDBJ databases">
        <title>WGS assembly of Xenopus laevis.</title>
        <authorList>
            <person name="Session A."/>
            <person name="Uno Y."/>
            <person name="Kwon T."/>
            <person name="Chapman J."/>
            <person name="Toyoda A."/>
            <person name="Takahashi S."/>
            <person name="Fukui A."/>
            <person name="Hikosaka A."/>
            <person name="Putnam N."/>
            <person name="Stites J."/>
            <person name="Van Heeringen S."/>
            <person name="Quigley I."/>
            <person name="Heinz S."/>
            <person name="Hellsten U."/>
            <person name="Lyons J."/>
            <person name="Suzuki A."/>
            <person name="Kondo M."/>
            <person name="Ogino H."/>
            <person name="Ochi H."/>
            <person name="Bogdanovic O."/>
            <person name="Lister R."/>
            <person name="Georgiou G."/>
            <person name="Paranjpe S."/>
            <person name="Van Kruijsbergen I."/>
            <person name="Mozaffari S."/>
            <person name="Shu S."/>
            <person name="Schmutz J."/>
            <person name="Jenkins J."/>
            <person name="Grimwood J."/>
            <person name="Carlson J."/>
            <person name="Mitros T."/>
            <person name="Simakov O."/>
            <person name="Heald R."/>
            <person name="Miller K."/>
            <person name="Haudenschild C."/>
            <person name="Kuroki Y."/>
            <person name="Tanaka T."/>
            <person name="Michiue T."/>
            <person name="Watanabe M."/>
            <person name="Kinoshita T."/>
            <person name="Ohta Y."/>
            <person name="Mawaribuchi S."/>
            <person name="Suzuki Y."/>
            <person name="Haramoto Y."/>
            <person name="Yamamoto T."/>
            <person name="Takagi C."/>
            <person name="Kitzman J."/>
            <person name="Shendure J."/>
            <person name="Nakayama T."/>
            <person name="Izutsu Y."/>
            <person name="Robert J."/>
            <person name="Dichmann D."/>
            <person name="Flajnik M."/>
            <person name="Houston D."/>
            <person name="Marcotte E."/>
            <person name="Wallingford J."/>
            <person name="Ito Y."/>
            <person name="Asashima M."/>
            <person name="Ueno N."/>
            <person name="Matsuda Y."/>
            <person name="Jan Veenstra G."/>
            <person name="Fujiyama A."/>
            <person name="Harland R."/>
            <person name="Taira M."/>
            <person name="Rokhsar D.S."/>
        </authorList>
    </citation>
    <scope>NUCLEOTIDE SEQUENCE</scope>
    <source>
        <strain evidence="1">J</strain>
        <tissue evidence="1">Blood</tissue>
    </source>
</reference>
<name>A0A974BNG4_XENLA</name>
<dbReference type="Gene3D" id="3.40.1440.10">
    <property type="entry name" value="GIY-YIG endonuclease"/>
    <property type="match status" value="1"/>
</dbReference>
<proteinExistence type="predicted"/>
<evidence type="ECO:0008006" key="2">
    <source>
        <dbReference type="Google" id="ProtNLM"/>
    </source>
</evidence>